<dbReference type="SMART" id="SM00823">
    <property type="entry name" value="PKS_PP"/>
    <property type="match status" value="1"/>
</dbReference>
<evidence type="ECO:0000256" key="6">
    <source>
        <dbReference type="PROSITE-ProRule" id="PRU01363"/>
    </source>
</evidence>
<evidence type="ECO:0000256" key="1">
    <source>
        <dbReference type="ARBA" id="ARBA00022450"/>
    </source>
</evidence>
<evidence type="ECO:0000256" key="4">
    <source>
        <dbReference type="ARBA" id="ARBA00023002"/>
    </source>
</evidence>
<dbReference type="PROSITE" id="PS52019">
    <property type="entry name" value="PKS_MFAS_DH"/>
    <property type="match status" value="1"/>
</dbReference>
<keyword evidence="1" id="KW-0596">Phosphopantetheine</keyword>
<feature type="compositionally biased region" description="Low complexity" evidence="7">
    <location>
        <begin position="2485"/>
        <end position="2496"/>
    </location>
</feature>
<keyword evidence="12" id="KW-1185">Reference proteome</keyword>
<dbReference type="InterPro" id="IPR016039">
    <property type="entry name" value="Thiolase-like"/>
</dbReference>
<evidence type="ECO:0000313" key="12">
    <source>
        <dbReference type="Proteomes" id="UP001239445"/>
    </source>
</evidence>
<dbReference type="PROSITE" id="PS52004">
    <property type="entry name" value="KS3_2"/>
    <property type="match status" value="1"/>
</dbReference>
<dbReference type="InterPro" id="IPR049551">
    <property type="entry name" value="PKS_DH_C"/>
</dbReference>
<dbReference type="PROSITE" id="PS00012">
    <property type="entry name" value="PHOSPHOPANTETHEINE"/>
    <property type="match status" value="1"/>
</dbReference>
<protein>
    <submittedName>
        <fullName evidence="11">Uncharacterized protein</fullName>
    </submittedName>
</protein>
<dbReference type="Gene3D" id="3.40.366.10">
    <property type="entry name" value="Malonyl-Coenzyme A Acyl Carrier Protein, domain 2"/>
    <property type="match status" value="1"/>
</dbReference>
<dbReference type="Pfam" id="PF00698">
    <property type="entry name" value="Acyl_transf_1"/>
    <property type="match status" value="1"/>
</dbReference>
<evidence type="ECO:0000313" key="11">
    <source>
        <dbReference type="EMBL" id="KAK1760184.1"/>
    </source>
</evidence>
<dbReference type="Gene3D" id="3.10.129.110">
    <property type="entry name" value="Polyketide synthase dehydratase"/>
    <property type="match status" value="1"/>
</dbReference>
<dbReference type="SMART" id="SM00825">
    <property type="entry name" value="PKS_KS"/>
    <property type="match status" value="1"/>
</dbReference>
<dbReference type="PANTHER" id="PTHR43775">
    <property type="entry name" value="FATTY ACID SYNTHASE"/>
    <property type="match status" value="1"/>
</dbReference>
<dbReference type="InterPro" id="IPR020841">
    <property type="entry name" value="PKS_Beta-ketoAc_synthase_dom"/>
</dbReference>
<accession>A0AAJ0FFQ9</accession>
<evidence type="ECO:0000256" key="7">
    <source>
        <dbReference type="SAM" id="MobiDB-lite"/>
    </source>
</evidence>
<gene>
    <name evidence="11" type="ORF">QBC47DRAFT_291072</name>
</gene>
<evidence type="ECO:0000259" key="9">
    <source>
        <dbReference type="PROSITE" id="PS52004"/>
    </source>
</evidence>
<feature type="region of interest" description="C-terminal hotdog fold" evidence="6">
    <location>
        <begin position="1116"/>
        <end position="1272"/>
    </location>
</feature>
<dbReference type="InterPro" id="IPR036736">
    <property type="entry name" value="ACP-like_sf"/>
</dbReference>
<keyword evidence="5" id="KW-0511">Multifunctional enzyme</keyword>
<dbReference type="FunFam" id="3.40.47.10:FF:000019">
    <property type="entry name" value="Polyketide synthase type I"/>
    <property type="match status" value="1"/>
</dbReference>
<dbReference type="InterPro" id="IPR016036">
    <property type="entry name" value="Malonyl_transacylase_ACP-bd"/>
</dbReference>
<dbReference type="InterPro" id="IPR018201">
    <property type="entry name" value="Ketoacyl_synth_AS"/>
</dbReference>
<name>A0AAJ0FFQ9_9PEZI</name>
<dbReference type="SUPFAM" id="SSF53901">
    <property type="entry name" value="Thiolase-like"/>
    <property type="match status" value="1"/>
</dbReference>
<dbReference type="Pfam" id="PF22621">
    <property type="entry name" value="CurL-like_PKS_C"/>
    <property type="match status" value="1"/>
</dbReference>
<dbReference type="Pfam" id="PF21089">
    <property type="entry name" value="PKS_DH_N"/>
    <property type="match status" value="1"/>
</dbReference>
<dbReference type="InterPro" id="IPR013968">
    <property type="entry name" value="PKS_KR"/>
</dbReference>
<dbReference type="PROSITE" id="PS50075">
    <property type="entry name" value="CARRIER"/>
    <property type="match status" value="1"/>
</dbReference>
<dbReference type="InterPro" id="IPR042104">
    <property type="entry name" value="PKS_dehydratase_sf"/>
</dbReference>
<dbReference type="SMART" id="SM00822">
    <property type="entry name" value="PKS_KR"/>
    <property type="match status" value="1"/>
</dbReference>
<dbReference type="SUPFAM" id="SSF52151">
    <property type="entry name" value="FabD/lysophospholipase-like"/>
    <property type="match status" value="1"/>
</dbReference>
<dbReference type="SUPFAM" id="SSF55048">
    <property type="entry name" value="Probable ACP-binding domain of malonyl-CoA ACP transacylase"/>
    <property type="match status" value="1"/>
</dbReference>
<dbReference type="InterPro" id="IPR014031">
    <property type="entry name" value="Ketoacyl_synth_C"/>
</dbReference>
<dbReference type="GO" id="GO:0006633">
    <property type="term" value="P:fatty acid biosynthetic process"/>
    <property type="evidence" value="ECO:0007669"/>
    <property type="project" value="InterPro"/>
</dbReference>
<dbReference type="Pfam" id="PF08659">
    <property type="entry name" value="KR"/>
    <property type="match status" value="1"/>
</dbReference>
<dbReference type="Pfam" id="PF02801">
    <property type="entry name" value="Ketoacyl-synt_C"/>
    <property type="match status" value="1"/>
</dbReference>
<feature type="region of interest" description="Disordered" evidence="7">
    <location>
        <begin position="2483"/>
        <end position="2523"/>
    </location>
</feature>
<dbReference type="InterPro" id="IPR036291">
    <property type="entry name" value="NAD(P)-bd_dom_sf"/>
</dbReference>
<dbReference type="GO" id="GO:0004315">
    <property type="term" value="F:3-oxoacyl-[acyl-carrier-protein] synthase activity"/>
    <property type="evidence" value="ECO:0007669"/>
    <property type="project" value="InterPro"/>
</dbReference>
<dbReference type="Gene3D" id="3.40.50.720">
    <property type="entry name" value="NAD(P)-binding Rossmann-like Domain"/>
    <property type="match status" value="2"/>
</dbReference>
<dbReference type="Gene3D" id="1.10.1200.10">
    <property type="entry name" value="ACP-like"/>
    <property type="match status" value="1"/>
</dbReference>
<proteinExistence type="predicted"/>
<dbReference type="InterPro" id="IPR029063">
    <property type="entry name" value="SAM-dependent_MTases_sf"/>
</dbReference>
<evidence type="ECO:0000259" key="8">
    <source>
        <dbReference type="PROSITE" id="PS50075"/>
    </source>
</evidence>
<feature type="region of interest" description="N-terminal hotdog fold" evidence="6">
    <location>
        <begin position="963"/>
        <end position="1101"/>
    </location>
</feature>
<dbReference type="CDD" id="cd00833">
    <property type="entry name" value="PKS"/>
    <property type="match status" value="1"/>
</dbReference>
<dbReference type="SUPFAM" id="SSF53335">
    <property type="entry name" value="S-adenosyl-L-methionine-dependent methyltransferases"/>
    <property type="match status" value="1"/>
</dbReference>
<evidence type="ECO:0000256" key="3">
    <source>
        <dbReference type="ARBA" id="ARBA00022679"/>
    </source>
</evidence>
<dbReference type="Proteomes" id="UP001239445">
    <property type="component" value="Unassembled WGS sequence"/>
</dbReference>
<evidence type="ECO:0000259" key="10">
    <source>
        <dbReference type="PROSITE" id="PS52019"/>
    </source>
</evidence>
<dbReference type="Gene3D" id="3.40.47.10">
    <property type="match status" value="1"/>
</dbReference>
<dbReference type="InterPro" id="IPR014030">
    <property type="entry name" value="Ketoacyl_synth_N"/>
</dbReference>
<dbReference type="InterPro" id="IPR016035">
    <property type="entry name" value="Acyl_Trfase/lysoPLipase"/>
</dbReference>
<feature type="domain" description="Ketosynthase family 3 (KS3)" evidence="9">
    <location>
        <begin position="8"/>
        <end position="447"/>
    </location>
</feature>
<dbReference type="GO" id="GO:0016491">
    <property type="term" value="F:oxidoreductase activity"/>
    <property type="evidence" value="ECO:0007669"/>
    <property type="project" value="UniProtKB-KW"/>
</dbReference>
<evidence type="ECO:0000256" key="5">
    <source>
        <dbReference type="ARBA" id="ARBA00023268"/>
    </source>
</evidence>
<dbReference type="Gene3D" id="3.40.50.150">
    <property type="entry name" value="Vaccinia Virus protein VP39"/>
    <property type="match status" value="1"/>
</dbReference>
<dbReference type="InterPro" id="IPR006162">
    <property type="entry name" value="Ppantetheine_attach_site"/>
</dbReference>
<dbReference type="InterPro" id="IPR001227">
    <property type="entry name" value="Ac_transferase_dom_sf"/>
</dbReference>
<keyword evidence="4" id="KW-0560">Oxidoreductase</keyword>
<dbReference type="InterPro" id="IPR049900">
    <property type="entry name" value="PKS_mFAS_DH"/>
</dbReference>
<comment type="caution">
    <text evidence="11">The sequence shown here is derived from an EMBL/GenBank/DDBJ whole genome shotgun (WGS) entry which is preliminary data.</text>
</comment>
<dbReference type="SMART" id="SM00826">
    <property type="entry name" value="PKS_DH"/>
    <property type="match status" value="1"/>
</dbReference>
<dbReference type="Pfam" id="PF23297">
    <property type="entry name" value="ACP_SdgA_C"/>
    <property type="match status" value="1"/>
</dbReference>
<feature type="active site" description="Proton acceptor; for dehydratase activity" evidence="6">
    <location>
        <position position="995"/>
    </location>
</feature>
<feature type="domain" description="PKS/mFAS DH" evidence="10">
    <location>
        <begin position="963"/>
        <end position="1272"/>
    </location>
</feature>
<dbReference type="Pfam" id="PF00109">
    <property type="entry name" value="ketoacyl-synt"/>
    <property type="match status" value="1"/>
</dbReference>
<dbReference type="EMBL" id="MU839827">
    <property type="protein sequence ID" value="KAK1760184.1"/>
    <property type="molecule type" value="Genomic_DNA"/>
</dbReference>
<organism evidence="11 12">
    <name type="scientific">Echria macrotheca</name>
    <dbReference type="NCBI Taxonomy" id="438768"/>
    <lineage>
        <taxon>Eukaryota</taxon>
        <taxon>Fungi</taxon>
        <taxon>Dikarya</taxon>
        <taxon>Ascomycota</taxon>
        <taxon>Pezizomycotina</taxon>
        <taxon>Sordariomycetes</taxon>
        <taxon>Sordariomycetidae</taxon>
        <taxon>Sordariales</taxon>
        <taxon>Schizotheciaceae</taxon>
        <taxon>Echria</taxon>
    </lineage>
</organism>
<dbReference type="PANTHER" id="PTHR43775:SF20">
    <property type="entry name" value="HYBRID PKS-NRPS SYNTHETASE APDA"/>
    <property type="match status" value="1"/>
</dbReference>
<dbReference type="SMART" id="SM00827">
    <property type="entry name" value="PKS_AT"/>
    <property type="match status" value="1"/>
</dbReference>
<keyword evidence="2" id="KW-0597">Phosphoprotein</keyword>
<evidence type="ECO:0000256" key="2">
    <source>
        <dbReference type="ARBA" id="ARBA00022553"/>
    </source>
</evidence>
<feature type="domain" description="Carrier" evidence="8">
    <location>
        <begin position="2389"/>
        <end position="2467"/>
    </location>
</feature>
<dbReference type="InterPro" id="IPR020807">
    <property type="entry name" value="PKS_DH"/>
</dbReference>
<dbReference type="InterPro" id="IPR009081">
    <property type="entry name" value="PP-bd_ACP"/>
</dbReference>
<keyword evidence="3" id="KW-0808">Transferase</keyword>
<dbReference type="Pfam" id="PF14765">
    <property type="entry name" value="PS-DH"/>
    <property type="match status" value="1"/>
</dbReference>
<reference evidence="11" key="1">
    <citation type="submission" date="2023-06" db="EMBL/GenBank/DDBJ databases">
        <title>Genome-scale phylogeny and comparative genomics of the fungal order Sordariales.</title>
        <authorList>
            <consortium name="Lawrence Berkeley National Laboratory"/>
            <person name="Hensen N."/>
            <person name="Bonometti L."/>
            <person name="Westerberg I."/>
            <person name="Brannstrom I.O."/>
            <person name="Guillou S."/>
            <person name="Cros-Aarteil S."/>
            <person name="Calhoun S."/>
            <person name="Haridas S."/>
            <person name="Kuo A."/>
            <person name="Mondo S."/>
            <person name="Pangilinan J."/>
            <person name="Riley R."/>
            <person name="Labutti K."/>
            <person name="Andreopoulos B."/>
            <person name="Lipzen A."/>
            <person name="Chen C."/>
            <person name="Yanf M."/>
            <person name="Daum C."/>
            <person name="Ng V."/>
            <person name="Clum A."/>
            <person name="Steindorff A."/>
            <person name="Ohm R."/>
            <person name="Martin F."/>
            <person name="Silar P."/>
            <person name="Natvig D."/>
            <person name="Lalanne C."/>
            <person name="Gautier V."/>
            <person name="Ament-Velasquez S.L."/>
            <person name="Kruys A."/>
            <person name="Hutchinson M.I."/>
            <person name="Powell A.J."/>
            <person name="Barry K."/>
            <person name="Miller A.N."/>
            <person name="Grigoriev I.V."/>
            <person name="Debuchy R."/>
            <person name="Gladieux P."/>
            <person name="Thoren M.H."/>
            <person name="Johannesson H."/>
        </authorList>
    </citation>
    <scope>NUCLEOTIDE SEQUENCE</scope>
    <source>
        <strain evidence="11">PSN4</strain>
    </source>
</reference>
<dbReference type="InterPro" id="IPR049552">
    <property type="entry name" value="PKS_DH_N"/>
</dbReference>
<dbReference type="GO" id="GO:0044550">
    <property type="term" value="P:secondary metabolite biosynthetic process"/>
    <property type="evidence" value="ECO:0007669"/>
    <property type="project" value="TreeGrafter"/>
</dbReference>
<dbReference type="InterPro" id="IPR050091">
    <property type="entry name" value="PKS_NRPS_Biosynth_Enz"/>
</dbReference>
<dbReference type="InterPro" id="IPR057326">
    <property type="entry name" value="KR_dom"/>
</dbReference>
<dbReference type="GO" id="GO:0031177">
    <property type="term" value="F:phosphopantetheine binding"/>
    <property type="evidence" value="ECO:0007669"/>
    <property type="project" value="InterPro"/>
</dbReference>
<dbReference type="SUPFAM" id="SSF47336">
    <property type="entry name" value="ACP-like"/>
    <property type="match status" value="1"/>
</dbReference>
<sequence length="2523" mass="278158">MTYKNPISEPIAIVGSSCRFAGGATSPSKLWELLENPIDLSREIPENRFNIKAFFHEDGEYHGTTNSPKAYFLEQDHRVFDASFFNITPKEAEAIDPQQRLLLEVVYEAMESAGYSLQEYAGKQVAVFAGVMTTDYDTVSQRDDLFTSQYYATGNARSIISNRVSYFFNFHGPSMTIDTACSSSLVALHQAVLSLRSGECEMACVTGVNLILAPEQFIVESSLHMLSPTGHCRMWDIGANGYARGEGVTAMFVKPLSKALADGDRIEAIIRETGVNSDGRSKGITMPNWAAQSSLIQDTYRRGGLDPKTHEDRCQYFEAHGTGTAAGDPNEARAIDDAFFGKSAVTSAAPPKPPKMIVGSVKTLIGHTEGAAGLAGVLKVIQAMEHDAVPANLHLEKLNPEVEQYCDNLILPTAIVPWPSVPKDQPKRASVNSFGFGGTNSHAIIEQYVPSIHNAVAQRFSSEPSVPTSIDDQYRETQGTVNLPLLLSAASQKSLVAVAKTCRDYLLQDSLPPMEDIAWHIYARQTAFSFRLALTGSSANDLVDKIDTLLDRVAKSPSIPIGLRARPEDQPPKILGIFTGQGAQWATMSRGLLQSNKVYAETIQALDKILQGVPNPPIWSLEKEILAEGELSRIQQAAISQPLCTALQIALVDLLLSLGITFSAVVGHSSGEIAAAYACGRLTARDAILIAYYRGKVAHLAAGPDGAQGGMLAVGLSKEEAMELCARPEYKQSICVAASNSATSITLSGNKDTLTRVRDELTQQNKFARLLAVDTAYHSPHMERPAVEYSKALSECGVTPTMGRRHAAWISSVYGFGEPDDSEIMSSYWNANMVQPVLFYEALCTALEHHGPFDCAIEVGPHPALRGPATQTIKEKLTNMIPYTGLLDRRLDDQIAFSEFLGWMWSHFGSSSTQVQKFVLGTRPDLVKARVENIPLYPWDHSQAYYRESRIARQFHFRQDAPNELLGTRTRDDNEFELRWRNILKLDRLPWVRHHRFQNQALLPASAYMVMTVDAARVVLAGRSASIIELIDLRFPSGIILEENDPHGIEVLFSLILDSSSAGKQDDTIEGSFTLASTVADGRTSMRLNYSGKLRILLDEPSPEALPSRPAQRAETMQADSDAFYSMMSGTGLDYTGPFTGLTDLHRRLCFASATVRKLHPDDTTQLRISPATLDSSLQTAFVSLSSPGDGAIWTSFLPESVERARFNLSICDIQDGEELLAIDTYLTKESPFSRHAPASYTAEIDIYNAQGNMEIQVEGLTVASFAPTKPENDYELYLTTVLDVDPEAEIVGSTLAEVQKPSPMLIESCERVASFYVDSESVRRIHRASFPFFSIAGDSTETTIVPHPWHGETEESLEKFLRSSPYFQALQFVRKLGENLPDVLAGMLPTIVTEAHQHYGFQKQISRVVRQIAHKYPQMNVLTLTDPEVGLTEHILAGLGNSFAKLRVAAGPEDNLKERIVTSTSLRKRIAVDKLDLDQDNFDDSSGSKYDLVVLNTTLLEPREAPSTLEKIKHAMRPGAFLILVDISISPLRDRIRRCSECVEGDEAMDTPVNWPSLLDESGFRYAVDNSTQEYHPGFSFMVRQTYSDHKQMWARPFAHKTAAPLADRLLVVGGRQLSTSLIASGVCHALADRCNVVDTVESLDLINLEDLSSYSAAILLSDIDQPILANMTEGLMVRLRALLHPRMTMLWVTHNAMHSNPDHAASFGFTRTLAAETPGLTLQVLDLDNVDTPLATSLVSEAFARLAMESLSSQAGKDQPLWIHETEIHVENGKRFVPRVRPWEQGIERFNSVRRLVTKSINTLEAQVRLRPVRTSDGSTEYRSLIENGDMTLARNFDHAVLQVEFSTASPLTLSWDFETYVCLGRDLATGKFFVALSSMNASYITTPAILVSTVPRERLNRAVFIAFLVRYLAALSIGAKVQGKPVIFIEPDRMFMECIQDVFVKRGIKFQFYTTKARHSSAMPPGTLIVHPKSSAKDLKALYPLGGAWVINLLPETENLSTVLVGMLPRNCDYSSASSLLRTLCQSRQQDHDFVQELWYEAVALSVAKSTTWKSDELAPMVTVPALLEGSQQAPLFKIIDWKAERSINHSITPWAATNMLSADKTYVLIGVTRDFGQSLCGLLIQHGAVHIVLASRNPPQKRPEWQRELISKGIDVRFEKLDVTDLDRVLAFKAKLAETCPPVGGVVNGAMVLDDRVFSEMSVETFNRVMNPKTVGSKNLDIAFDSPDLEFFIMTSSFAAIGGHPGQSNYAAANMYMNGLAADRRRRGLVGSALNIGVIYGLGFLHREKQELYSGLAREGYPPISERDIHHMFIEAIVTGIPVAGQIYDITTGLRRYHLKNPTQHWHFDPRFLHFSYMDDDVDAAEAGGDKKSFKDLLVEAKSKDDVLKVFSTAFMSHLEQLLQLVTGTVTHDDSIAELGVDSLVAVEIRSWIWKTVAQDVAVMKILGSSSIMQLCQEIAEHIVQGRVTETKIASVMGLDGTRSGSTSSSGGEADSPRPSSAATVVAEDSVDAATKKEN</sequence>
<dbReference type="InterPro" id="IPR020806">
    <property type="entry name" value="PKS_PP-bd"/>
</dbReference>
<dbReference type="InterPro" id="IPR014043">
    <property type="entry name" value="Acyl_transferase_dom"/>
</dbReference>
<dbReference type="GO" id="GO:0004312">
    <property type="term" value="F:fatty acid synthase activity"/>
    <property type="evidence" value="ECO:0007669"/>
    <property type="project" value="TreeGrafter"/>
</dbReference>
<dbReference type="SUPFAM" id="SSF51735">
    <property type="entry name" value="NAD(P)-binding Rossmann-fold domains"/>
    <property type="match status" value="2"/>
</dbReference>
<dbReference type="PROSITE" id="PS00606">
    <property type="entry name" value="KS3_1"/>
    <property type="match status" value="1"/>
</dbReference>
<feature type="active site" description="Proton donor; for dehydratase activity" evidence="6">
    <location>
        <position position="1175"/>
    </location>
</feature>